<dbReference type="InterPro" id="IPR002347">
    <property type="entry name" value="SDR_fam"/>
</dbReference>
<dbReference type="InterPro" id="IPR052228">
    <property type="entry name" value="Sec_Metab_Biosynth_Oxidored"/>
</dbReference>
<organism evidence="2 3">
    <name type="scientific">Lophiostoma macrostomum CBS 122681</name>
    <dbReference type="NCBI Taxonomy" id="1314788"/>
    <lineage>
        <taxon>Eukaryota</taxon>
        <taxon>Fungi</taxon>
        <taxon>Dikarya</taxon>
        <taxon>Ascomycota</taxon>
        <taxon>Pezizomycotina</taxon>
        <taxon>Dothideomycetes</taxon>
        <taxon>Pleosporomycetidae</taxon>
        <taxon>Pleosporales</taxon>
        <taxon>Lophiostomataceae</taxon>
        <taxon>Lophiostoma</taxon>
    </lineage>
</organism>
<accession>A0A6A6T8P7</accession>
<dbReference type="PANTHER" id="PTHR47534:SF3">
    <property type="entry name" value="ALCOHOL DEHYDROGENASE-LIKE C-TERMINAL DOMAIN-CONTAINING PROTEIN"/>
    <property type="match status" value="1"/>
</dbReference>
<evidence type="ECO:0000256" key="1">
    <source>
        <dbReference type="ARBA" id="ARBA00023002"/>
    </source>
</evidence>
<gene>
    <name evidence="2" type="ORF">K491DRAFT_391723</name>
</gene>
<dbReference type="InterPro" id="IPR036291">
    <property type="entry name" value="NAD(P)-bd_dom_sf"/>
</dbReference>
<dbReference type="Pfam" id="PF00106">
    <property type="entry name" value="adh_short"/>
    <property type="match status" value="1"/>
</dbReference>
<name>A0A6A6T8P7_9PLEO</name>
<proteinExistence type="predicted"/>
<dbReference type="AlphaFoldDB" id="A0A6A6T8P7"/>
<evidence type="ECO:0000313" key="3">
    <source>
        <dbReference type="Proteomes" id="UP000799324"/>
    </source>
</evidence>
<dbReference type="OrthoDB" id="2898509at2759"/>
<dbReference type="EMBL" id="MU004337">
    <property type="protein sequence ID" value="KAF2656365.1"/>
    <property type="molecule type" value="Genomic_DNA"/>
</dbReference>
<keyword evidence="3" id="KW-1185">Reference proteome</keyword>
<dbReference type="SUPFAM" id="SSF51735">
    <property type="entry name" value="NAD(P)-binding Rossmann-fold domains"/>
    <property type="match status" value="1"/>
</dbReference>
<keyword evidence="1" id="KW-0560">Oxidoreductase</keyword>
<evidence type="ECO:0000313" key="2">
    <source>
        <dbReference type="EMBL" id="KAF2656365.1"/>
    </source>
</evidence>
<dbReference type="Proteomes" id="UP000799324">
    <property type="component" value="Unassembled WGS sequence"/>
</dbReference>
<reference evidence="2" key="1">
    <citation type="journal article" date="2020" name="Stud. Mycol.">
        <title>101 Dothideomycetes genomes: a test case for predicting lifestyles and emergence of pathogens.</title>
        <authorList>
            <person name="Haridas S."/>
            <person name="Albert R."/>
            <person name="Binder M."/>
            <person name="Bloem J."/>
            <person name="Labutti K."/>
            <person name="Salamov A."/>
            <person name="Andreopoulos B."/>
            <person name="Baker S."/>
            <person name="Barry K."/>
            <person name="Bills G."/>
            <person name="Bluhm B."/>
            <person name="Cannon C."/>
            <person name="Castanera R."/>
            <person name="Culley D."/>
            <person name="Daum C."/>
            <person name="Ezra D."/>
            <person name="Gonzalez J."/>
            <person name="Henrissat B."/>
            <person name="Kuo A."/>
            <person name="Liang C."/>
            <person name="Lipzen A."/>
            <person name="Lutzoni F."/>
            <person name="Magnuson J."/>
            <person name="Mondo S."/>
            <person name="Nolan M."/>
            <person name="Ohm R."/>
            <person name="Pangilinan J."/>
            <person name="Park H.-J."/>
            <person name="Ramirez L."/>
            <person name="Alfaro M."/>
            <person name="Sun H."/>
            <person name="Tritt A."/>
            <person name="Yoshinaga Y."/>
            <person name="Zwiers L.-H."/>
            <person name="Turgeon B."/>
            <person name="Goodwin S."/>
            <person name="Spatafora J."/>
            <person name="Crous P."/>
            <person name="Grigoriev I."/>
        </authorList>
    </citation>
    <scope>NUCLEOTIDE SEQUENCE</scope>
    <source>
        <strain evidence="2">CBS 122681</strain>
    </source>
</reference>
<sequence length="341" mass="37176">MVALEDVISSNERIAETFPNGLVAVFVGGTSGVGEYTVKAFASYVRNPRVYIIGRSQEAADRIIAKCLRFSPSGSFTFIKADISLLKQVDDVCRQIKSKEKSINVLFMSQGSMAFSKTTSEGLPLTAALAIHSRTRFILNLLPLIRASTSLRRVVSVLAASLEGPIDLDNIPALGFDLRKQRDQMASIQTLLLEEAGRRAPDVSFVHDVPGVVKGGIMREMEPNFRLRIIVAVAGLLGRWIETSSEECGERHVFFATSARYAPPQVDEMVKGVPIKAEVEMARGSDGTLGGGVYTVDQKGESSGPKVESLLDQFRKDGTKEKVWKYVVGDFTKITGAEIAE</sequence>
<protein>
    <submittedName>
        <fullName evidence="2">Putative short-chain dehydrogenases/reductase</fullName>
    </submittedName>
</protein>
<dbReference type="PANTHER" id="PTHR47534">
    <property type="entry name" value="YALI0E05731P"/>
    <property type="match status" value="1"/>
</dbReference>
<dbReference type="Gene3D" id="3.40.50.720">
    <property type="entry name" value="NAD(P)-binding Rossmann-like Domain"/>
    <property type="match status" value="1"/>
</dbReference>
<dbReference type="GO" id="GO:0016491">
    <property type="term" value="F:oxidoreductase activity"/>
    <property type="evidence" value="ECO:0007669"/>
    <property type="project" value="UniProtKB-KW"/>
</dbReference>